<sequence length="294" mass="31091">MDFDHHGLGPVGVAAEAALVGGATAAVVSSISRSRAHRAPLPPQQVLVLPSYPQRVQVGVPTQAPLQAPPIVAPARLAPQLAPRATPAPQLGDVVAPSTQPLGVFAVRLPPQLLELRDSVTFFAVEVAAESGHWRVMRRYNDFHELKEQLRGSTSFPGAPFPRKDGLRVSGPKLELRRQGLELWLQRVVEHPRSAGDWAPALQGFLQAGRQMGPPTPAPPTPLPLPPAPPAPPPEVASDVFLEIVIPAGVREGQLLAVTVPDGSQKNISVPKGCAGGSKLELVYRAAENTLVPA</sequence>
<dbReference type="SUPFAM" id="SSF64268">
    <property type="entry name" value="PX domain"/>
    <property type="match status" value="1"/>
</dbReference>
<feature type="domain" description="PX" evidence="2">
    <location>
        <begin position="101"/>
        <end position="212"/>
    </location>
</feature>
<evidence type="ECO:0000313" key="3">
    <source>
        <dbReference type="EMBL" id="CAJ1398113.1"/>
    </source>
</evidence>
<comment type="caution">
    <text evidence="3">The sequence shown here is derived from an EMBL/GenBank/DDBJ whole genome shotgun (WGS) entry which is preliminary data.</text>
</comment>
<accession>A0AA36J3Z2</accession>
<dbReference type="PROSITE" id="PS50195">
    <property type="entry name" value="PX"/>
    <property type="match status" value="1"/>
</dbReference>
<organism evidence="3 4">
    <name type="scientific">Effrenium voratum</name>
    <dbReference type="NCBI Taxonomy" id="2562239"/>
    <lineage>
        <taxon>Eukaryota</taxon>
        <taxon>Sar</taxon>
        <taxon>Alveolata</taxon>
        <taxon>Dinophyceae</taxon>
        <taxon>Suessiales</taxon>
        <taxon>Symbiodiniaceae</taxon>
        <taxon>Effrenium</taxon>
    </lineage>
</organism>
<dbReference type="Pfam" id="PF00787">
    <property type="entry name" value="PX"/>
    <property type="match status" value="1"/>
</dbReference>
<dbReference type="InterPro" id="IPR001683">
    <property type="entry name" value="PX_dom"/>
</dbReference>
<dbReference type="AlphaFoldDB" id="A0AA36J3Z2"/>
<feature type="compositionally biased region" description="Pro residues" evidence="1">
    <location>
        <begin position="214"/>
        <end position="234"/>
    </location>
</feature>
<evidence type="ECO:0000313" key="4">
    <source>
        <dbReference type="Proteomes" id="UP001178507"/>
    </source>
</evidence>
<gene>
    <name evidence="3" type="ORF">EVOR1521_LOCUS21983</name>
</gene>
<keyword evidence="4" id="KW-1185">Reference proteome</keyword>
<dbReference type="InterPro" id="IPR036871">
    <property type="entry name" value="PX_dom_sf"/>
</dbReference>
<dbReference type="GO" id="GO:0035091">
    <property type="term" value="F:phosphatidylinositol binding"/>
    <property type="evidence" value="ECO:0007669"/>
    <property type="project" value="InterPro"/>
</dbReference>
<proteinExistence type="predicted"/>
<feature type="region of interest" description="Disordered" evidence="1">
    <location>
        <begin position="208"/>
        <end position="234"/>
    </location>
</feature>
<evidence type="ECO:0000259" key="2">
    <source>
        <dbReference type="PROSITE" id="PS50195"/>
    </source>
</evidence>
<reference evidence="3" key="1">
    <citation type="submission" date="2023-08" db="EMBL/GenBank/DDBJ databases">
        <authorList>
            <person name="Chen Y."/>
            <person name="Shah S."/>
            <person name="Dougan E. K."/>
            <person name="Thang M."/>
            <person name="Chan C."/>
        </authorList>
    </citation>
    <scope>NUCLEOTIDE SEQUENCE</scope>
</reference>
<dbReference type="Gene3D" id="3.30.1520.10">
    <property type="entry name" value="Phox-like domain"/>
    <property type="match status" value="1"/>
</dbReference>
<dbReference type="EMBL" id="CAUJNA010003291">
    <property type="protein sequence ID" value="CAJ1398113.1"/>
    <property type="molecule type" value="Genomic_DNA"/>
</dbReference>
<name>A0AA36J3Z2_9DINO</name>
<protein>
    <recommendedName>
        <fullName evidence="2">PX domain-containing protein</fullName>
    </recommendedName>
</protein>
<evidence type="ECO:0000256" key="1">
    <source>
        <dbReference type="SAM" id="MobiDB-lite"/>
    </source>
</evidence>
<dbReference type="Proteomes" id="UP001178507">
    <property type="component" value="Unassembled WGS sequence"/>
</dbReference>